<protein>
    <submittedName>
        <fullName evidence="2">Methyltransferase domain-containing protein</fullName>
    </submittedName>
</protein>
<gene>
    <name evidence="2" type="ORF">SAMN05216290_0108</name>
</gene>
<keyword evidence="2" id="KW-0808">Transferase</keyword>
<accession>A0A1I0M6G4</accession>
<dbReference type="InterPro" id="IPR013216">
    <property type="entry name" value="Methyltransf_11"/>
</dbReference>
<dbReference type="InterPro" id="IPR029063">
    <property type="entry name" value="SAM-dependent_MTases_sf"/>
</dbReference>
<evidence type="ECO:0000313" key="3">
    <source>
        <dbReference type="Proteomes" id="UP000199437"/>
    </source>
</evidence>
<evidence type="ECO:0000313" key="2">
    <source>
        <dbReference type="EMBL" id="SEV83882.1"/>
    </source>
</evidence>
<organism evidence="2 3">
    <name type="scientific">Roseivirga pacifica</name>
    <dbReference type="NCBI Taxonomy" id="1267423"/>
    <lineage>
        <taxon>Bacteria</taxon>
        <taxon>Pseudomonadati</taxon>
        <taxon>Bacteroidota</taxon>
        <taxon>Cytophagia</taxon>
        <taxon>Cytophagales</taxon>
        <taxon>Roseivirgaceae</taxon>
        <taxon>Roseivirga</taxon>
    </lineage>
</organism>
<keyword evidence="2" id="KW-0489">Methyltransferase</keyword>
<reference evidence="3" key="1">
    <citation type="submission" date="2016-10" db="EMBL/GenBank/DDBJ databases">
        <authorList>
            <person name="Varghese N."/>
            <person name="Submissions S."/>
        </authorList>
    </citation>
    <scope>NUCLEOTIDE SEQUENCE [LARGE SCALE GENOMIC DNA]</scope>
    <source>
        <strain evidence="3">CGMCC 1.12402</strain>
    </source>
</reference>
<proteinExistence type="predicted"/>
<name>A0A1I0M6G4_9BACT</name>
<evidence type="ECO:0000259" key="1">
    <source>
        <dbReference type="Pfam" id="PF08241"/>
    </source>
</evidence>
<dbReference type="EMBL" id="FOIR01000001">
    <property type="protein sequence ID" value="SEV83882.1"/>
    <property type="molecule type" value="Genomic_DNA"/>
</dbReference>
<dbReference type="AlphaFoldDB" id="A0A1I0M6G4"/>
<sequence>MDVYGKALLDYAHEKEEGVLMLNTSYGEPEEMPLWYFFREYEDMPDLEKMALSICEGKVLDVGAGTGSHALCLQQMGLTVTAIDTSKTAVDVMKESGVKDARQVDYFKLEGEKFDTILGLMNGIGFVGKKDRFADFLKKADDLLASNGQIFIDSSDIDYLYEDEALPNDHYYGEVSFQYEYKGEKGEWFDWVYFDKDTMTQMADDLGWYCYFLETDEHGQYLARLVRK</sequence>
<keyword evidence="3" id="KW-1185">Reference proteome</keyword>
<dbReference type="CDD" id="cd02440">
    <property type="entry name" value="AdoMet_MTases"/>
    <property type="match status" value="1"/>
</dbReference>
<dbReference type="Pfam" id="PF08241">
    <property type="entry name" value="Methyltransf_11"/>
    <property type="match status" value="1"/>
</dbReference>
<dbReference type="OrthoDB" id="1143568at2"/>
<dbReference type="GO" id="GO:0032259">
    <property type="term" value="P:methylation"/>
    <property type="evidence" value="ECO:0007669"/>
    <property type="project" value="UniProtKB-KW"/>
</dbReference>
<dbReference type="Proteomes" id="UP000199437">
    <property type="component" value="Unassembled WGS sequence"/>
</dbReference>
<feature type="domain" description="Methyltransferase type 11" evidence="1">
    <location>
        <begin position="60"/>
        <end position="152"/>
    </location>
</feature>
<dbReference type="Gene3D" id="3.40.50.150">
    <property type="entry name" value="Vaccinia Virus protein VP39"/>
    <property type="match status" value="1"/>
</dbReference>
<dbReference type="STRING" id="1267423.SAMN05216290_0108"/>
<dbReference type="SUPFAM" id="SSF53335">
    <property type="entry name" value="S-adenosyl-L-methionine-dependent methyltransferases"/>
    <property type="match status" value="1"/>
</dbReference>
<dbReference type="GO" id="GO:0008757">
    <property type="term" value="F:S-adenosylmethionine-dependent methyltransferase activity"/>
    <property type="evidence" value="ECO:0007669"/>
    <property type="project" value="InterPro"/>
</dbReference>